<evidence type="ECO:0000313" key="7">
    <source>
        <dbReference type="Proteomes" id="UP000181985"/>
    </source>
</evidence>
<accession>A0A1J0VDB6</accession>
<dbReference type="InterPro" id="IPR000189">
    <property type="entry name" value="Transglyc_AS"/>
</dbReference>
<evidence type="ECO:0000313" key="6">
    <source>
        <dbReference type="EMBL" id="APE30017.1"/>
    </source>
</evidence>
<evidence type="ECO:0000256" key="3">
    <source>
        <dbReference type="SAM" id="SignalP"/>
    </source>
</evidence>
<gene>
    <name evidence="6" type="ORF">BOX17_03030</name>
</gene>
<feature type="domain" description="Lytic transglycosylase superhelical linker" evidence="5">
    <location>
        <begin position="398"/>
        <end position="464"/>
    </location>
</feature>
<comment type="similarity">
    <text evidence="1">Belongs to the transglycosylase Slt family.</text>
</comment>
<keyword evidence="7" id="KW-1185">Reference proteome</keyword>
<dbReference type="PANTHER" id="PTHR37423">
    <property type="entry name" value="SOLUBLE LYTIC MUREIN TRANSGLYCOSYLASE-RELATED"/>
    <property type="match status" value="1"/>
</dbReference>
<dbReference type="GO" id="GO:0042597">
    <property type="term" value="C:periplasmic space"/>
    <property type="evidence" value="ECO:0007669"/>
    <property type="project" value="InterPro"/>
</dbReference>
<dbReference type="Gene3D" id="1.10.530.10">
    <property type="match status" value="1"/>
</dbReference>
<evidence type="ECO:0000259" key="5">
    <source>
        <dbReference type="Pfam" id="PF14718"/>
    </source>
</evidence>
<dbReference type="CDD" id="cd13401">
    <property type="entry name" value="Slt70-like"/>
    <property type="match status" value="1"/>
</dbReference>
<dbReference type="InterPro" id="IPR008258">
    <property type="entry name" value="Transglycosylase_SLT_dom_1"/>
</dbReference>
<dbReference type="InterPro" id="IPR012289">
    <property type="entry name" value="Lytic_TGlycosylase_superhlx_L"/>
</dbReference>
<dbReference type="InterPro" id="IPR023346">
    <property type="entry name" value="Lysozyme-like_dom_sf"/>
</dbReference>
<proteinExistence type="inferred from homology"/>
<protein>
    <submittedName>
        <fullName evidence="6">Lytic murein transglycosylase</fullName>
    </submittedName>
</protein>
<dbReference type="Gene3D" id="1.10.1240.20">
    <property type="entry name" value="Lytic transglycosylase, superhelical linker domain"/>
    <property type="match status" value="1"/>
</dbReference>
<dbReference type="Pfam" id="PF14718">
    <property type="entry name" value="SLT_L"/>
    <property type="match status" value="1"/>
</dbReference>
<dbReference type="InterPro" id="IPR008939">
    <property type="entry name" value="Lytic_TGlycosylase_superhlx_U"/>
</dbReference>
<evidence type="ECO:0000259" key="4">
    <source>
        <dbReference type="Pfam" id="PF01464"/>
    </source>
</evidence>
<sequence>MPLSFGHCKTLIAATLCCLPLLAQASDLAMQEALQAARSQQWQKVDRGAIKDHVLAGYVDYHRLRGRLPGAEPETVLAFIERHGDSPLAGWMRGQAIEEYGEAGRYASLLAVADGVPSGTERQCHFYTAQLGADPQAAARGGRELWRVGHSQPEACNTLFDTLRARGDIGQEEIWERMTLAWQAGETGLADYLGRMLGNAWQNGRSAMALLQKDFSAITRIPACLGPECRGSSALFAAAMHGFTRADTEAALEAWRKLSPHLSLETRHRREIEHDLAFYSLVREVDQNLDWVDDLLAQRDDDDLLELRTRTALADRDWMGVIDWIGRMSAEQRSESRWQYWTARAQQQQGNDTLSREAYARAAEQRNFFGFAAADRLQRPYALNHERSPIEADAREAVAEWPAVRRTEALLRIGEPGLAASEWHAAVARGTRQEARLMADYAQRRGWQARLVQTTIAGKLWDALEWRFPEAYRDDFLHWGRETRVDPYLLMGIARRESAYNPEALSPAGARGLMQLMPGTATLVSRRLGISDPGPYGVLDPGVNICLGSAYIRDMLDRYQGNRLAATAAYNAGPSRVDRWLLDAPQEFDLFVESIPFRETRDYVQAVLAYRVIFESLAKGGDTSGVSMLSPAETSVRYDRSLLASN</sequence>
<dbReference type="RefSeq" id="WP_071942005.1">
    <property type="nucleotide sequence ID" value="NZ_CP018139.1"/>
</dbReference>
<dbReference type="KEGG" id="hsi:BOX17_03030"/>
<dbReference type="GO" id="GO:0004553">
    <property type="term" value="F:hydrolase activity, hydrolyzing O-glycosyl compounds"/>
    <property type="evidence" value="ECO:0007669"/>
    <property type="project" value="InterPro"/>
</dbReference>
<organism evidence="6 7">
    <name type="scientific">Halomonas aestuarii</name>
    <dbReference type="NCBI Taxonomy" id="1897729"/>
    <lineage>
        <taxon>Bacteria</taxon>
        <taxon>Pseudomonadati</taxon>
        <taxon>Pseudomonadota</taxon>
        <taxon>Gammaproteobacteria</taxon>
        <taxon>Oceanospirillales</taxon>
        <taxon>Halomonadaceae</taxon>
        <taxon>Halomonas</taxon>
    </lineage>
</organism>
<name>A0A1J0VDB6_9GAMM</name>
<feature type="domain" description="Transglycosylase SLT" evidence="4">
    <location>
        <begin position="479"/>
        <end position="582"/>
    </location>
</feature>
<dbReference type="AlphaFoldDB" id="A0A1J0VDB6"/>
<dbReference type="GO" id="GO:0016020">
    <property type="term" value="C:membrane"/>
    <property type="evidence" value="ECO:0007669"/>
    <property type="project" value="InterPro"/>
</dbReference>
<dbReference type="GO" id="GO:0000270">
    <property type="term" value="P:peptidoglycan metabolic process"/>
    <property type="evidence" value="ECO:0007669"/>
    <property type="project" value="InterPro"/>
</dbReference>
<dbReference type="PROSITE" id="PS00922">
    <property type="entry name" value="TRANSGLYCOSYLASE"/>
    <property type="match status" value="1"/>
</dbReference>
<dbReference type="SUPFAM" id="SSF53955">
    <property type="entry name" value="Lysozyme-like"/>
    <property type="match status" value="1"/>
</dbReference>
<dbReference type="OrthoDB" id="92254at2"/>
<feature type="chain" id="PRO_5012430183" evidence="3">
    <location>
        <begin position="26"/>
        <end position="646"/>
    </location>
</feature>
<dbReference type="Gene3D" id="1.25.20.10">
    <property type="entry name" value="Bacterial muramidases"/>
    <property type="match status" value="1"/>
</dbReference>
<dbReference type="InterPro" id="IPR037061">
    <property type="entry name" value="Lytic_TGlycoase_superhlx_L_sf"/>
</dbReference>
<dbReference type="Proteomes" id="UP000181985">
    <property type="component" value="Chromosome"/>
</dbReference>
<feature type="signal peptide" evidence="3">
    <location>
        <begin position="1"/>
        <end position="25"/>
    </location>
</feature>
<dbReference type="GO" id="GO:0008933">
    <property type="term" value="F:peptidoglycan lytic transglycosylase activity"/>
    <property type="evidence" value="ECO:0007669"/>
    <property type="project" value="InterPro"/>
</dbReference>
<evidence type="ECO:0000256" key="2">
    <source>
        <dbReference type="ARBA" id="ARBA00022729"/>
    </source>
</evidence>
<keyword evidence="2 3" id="KW-0732">Signal</keyword>
<dbReference type="EMBL" id="CP018139">
    <property type="protein sequence ID" value="APE30017.1"/>
    <property type="molecule type" value="Genomic_DNA"/>
</dbReference>
<dbReference type="Pfam" id="PF01464">
    <property type="entry name" value="SLT"/>
    <property type="match status" value="1"/>
</dbReference>
<dbReference type="SUPFAM" id="SSF48435">
    <property type="entry name" value="Bacterial muramidases"/>
    <property type="match status" value="1"/>
</dbReference>
<dbReference type="PANTHER" id="PTHR37423:SF5">
    <property type="entry name" value="SOLUBLE LYTIC MUREIN TRANSGLYCOSYLASE"/>
    <property type="match status" value="1"/>
</dbReference>
<reference evidence="7" key="1">
    <citation type="submission" date="2016-11" db="EMBL/GenBank/DDBJ databases">
        <title>Halolamina sediminis sp. nov., an extremely halophilic archaeon isolated from solar salt.</title>
        <authorList>
            <person name="Koh H.-W."/>
            <person name="Rani S."/>
            <person name="Park S.-J."/>
        </authorList>
    </citation>
    <scope>NUCLEOTIDE SEQUENCE [LARGE SCALE GENOMIC DNA]</scope>
    <source>
        <strain evidence="7">Hb3</strain>
    </source>
</reference>
<evidence type="ECO:0000256" key="1">
    <source>
        <dbReference type="ARBA" id="ARBA00007734"/>
    </source>
</evidence>